<evidence type="ECO:0000313" key="3">
    <source>
        <dbReference type="WBParaSite" id="TMUE_2000008177.1"/>
    </source>
</evidence>
<feature type="transmembrane region" description="Helical" evidence="1">
    <location>
        <begin position="163"/>
        <end position="184"/>
    </location>
</feature>
<dbReference type="STRING" id="70415.A0A5S6QMU2"/>
<organism evidence="2 3">
    <name type="scientific">Trichuris muris</name>
    <name type="common">Mouse whipworm</name>
    <dbReference type="NCBI Taxonomy" id="70415"/>
    <lineage>
        <taxon>Eukaryota</taxon>
        <taxon>Metazoa</taxon>
        <taxon>Ecdysozoa</taxon>
        <taxon>Nematoda</taxon>
        <taxon>Enoplea</taxon>
        <taxon>Dorylaimia</taxon>
        <taxon>Trichinellida</taxon>
        <taxon>Trichuridae</taxon>
        <taxon>Trichuris</taxon>
    </lineage>
</organism>
<protein>
    <submittedName>
        <fullName evidence="3">Uncharacterized protein</fullName>
    </submittedName>
</protein>
<proteinExistence type="predicted"/>
<keyword evidence="1" id="KW-0812">Transmembrane</keyword>
<sequence>MHSAWKFLLPNREDNCRQECAQVEGIIQEITKVGISKLNLENLNAEVVKEVLESKLEELTNEDLLNFDVQNVDIDDSEEDEEDSSGDRVKGFSLKELGELLSAAEALKAKAVNADPDIGRSMQFGREVDRAVLVYKRIYEAKAKSSPTQTTLFSLFHKTEFQYMTLLLGTVSLFFYWHSFFMFIQVKLNIEVSDNWCIRAIPGEYIGHGTSRTKLFHFPGRLIRIV</sequence>
<keyword evidence="1" id="KW-0472">Membrane</keyword>
<reference evidence="3" key="1">
    <citation type="submission" date="2019-12" db="UniProtKB">
        <authorList>
            <consortium name="WormBaseParasite"/>
        </authorList>
    </citation>
    <scope>IDENTIFICATION</scope>
</reference>
<keyword evidence="2" id="KW-1185">Reference proteome</keyword>
<evidence type="ECO:0000313" key="2">
    <source>
        <dbReference type="Proteomes" id="UP000046395"/>
    </source>
</evidence>
<dbReference type="Proteomes" id="UP000046395">
    <property type="component" value="Unassembled WGS sequence"/>
</dbReference>
<name>A0A5S6QMU2_TRIMR</name>
<dbReference type="WBParaSite" id="TMUE_2000008177.1">
    <property type="protein sequence ID" value="TMUE_2000008177.1"/>
    <property type="gene ID" value="WBGene00300161"/>
</dbReference>
<accession>A0A5S6QMU2</accession>
<evidence type="ECO:0000256" key="1">
    <source>
        <dbReference type="SAM" id="Phobius"/>
    </source>
</evidence>
<dbReference type="AlphaFoldDB" id="A0A5S6QMU2"/>
<keyword evidence="1" id="KW-1133">Transmembrane helix</keyword>